<gene>
    <name evidence="1" type="ORF">LCGC14_0319840</name>
</gene>
<dbReference type="AlphaFoldDB" id="A0A0F9W6U0"/>
<reference evidence="1" key="1">
    <citation type="journal article" date="2015" name="Nature">
        <title>Complex archaea that bridge the gap between prokaryotes and eukaryotes.</title>
        <authorList>
            <person name="Spang A."/>
            <person name="Saw J.H."/>
            <person name="Jorgensen S.L."/>
            <person name="Zaremba-Niedzwiedzka K."/>
            <person name="Martijn J."/>
            <person name="Lind A.E."/>
            <person name="van Eijk R."/>
            <person name="Schleper C."/>
            <person name="Guy L."/>
            <person name="Ettema T.J."/>
        </authorList>
    </citation>
    <scope>NUCLEOTIDE SEQUENCE</scope>
</reference>
<comment type="caution">
    <text evidence="1">The sequence shown here is derived from an EMBL/GenBank/DDBJ whole genome shotgun (WGS) entry which is preliminary data.</text>
</comment>
<dbReference type="EMBL" id="LAZR01000215">
    <property type="protein sequence ID" value="KKN81371.1"/>
    <property type="molecule type" value="Genomic_DNA"/>
</dbReference>
<name>A0A0F9W6U0_9ZZZZ</name>
<organism evidence="1">
    <name type="scientific">marine sediment metagenome</name>
    <dbReference type="NCBI Taxonomy" id="412755"/>
    <lineage>
        <taxon>unclassified sequences</taxon>
        <taxon>metagenomes</taxon>
        <taxon>ecological metagenomes</taxon>
    </lineage>
</organism>
<proteinExistence type="predicted"/>
<protein>
    <submittedName>
        <fullName evidence="1">Uncharacterized protein</fullName>
    </submittedName>
</protein>
<sequence length="74" mass="8531">MIDHRHDGSGMRIICDGGCGRRFIPRGNYSIAHVIRRAARRQGWRDDKVDDTIMDYCPVCRPKHIKTIEVEAHA</sequence>
<accession>A0A0F9W6U0</accession>
<evidence type="ECO:0000313" key="1">
    <source>
        <dbReference type="EMBL" id="KKN81371.1"/>
    </source>
</evidence>